<dbReference type="AlphaFoldDB" id="A0A4S5BSS5"/>
<dbReference type="GO" id="GO:0003700">
    <property type="term" value="F:DNA-binding transcription factor activity"/>
    <property type="evidence" value="ECO:0007669"/>
    <property type="project" value="TreeGrafter"/>
</dbReference>
<dbReference type="RefSeq" id="WP_136406570.1">
    <property type="nucleotide sequence ID" value="NZ_SSWX01000012.1"/>
</dbReference>
<accession>A0A4S5BSS5</accession>
<dbReference type="Proteomes" id="UP000306236">
    <property type="component" value="Unassembled WGS sequence"/>
</dbReference>
<dbReference type="GO" id="GO:0005829">
    <property type="term" value="C:cytosol"/>
    <property type="evidence" value="ECO:0007669"/>
    <property type="project" value="TreeGrafter"/>
</dbReference>
<dbReference type="OrthoDB" id="9795923at2"/>
<sequence>MRLTLKTDYALRTLLYLAKQPERLASIGEIATHYAISENHLVKVVHELGRKGFIDTIRGKGGGIRFNPATNEARVGDIVRAMEDDFALVDCFKDPAPEHPCLLTGDCRLQNILDHALQAFFSHLDQYQFKDLLKEPAAAWQTIQFQR</sequence>
<gene>
    <name evidence="2" type="ORF">E8K88_10210</name>
</gene>
<organism evidence="2 3">
    <name type="scientific">Lampropedia aestuarii</name>
    <dbReference type="NCBI Taxonomy" id="2562762"/>
    <lineage>
        <taxon>Bacteria</taxon>
        <taxon>Pseudomonadati</taxon>
        <taxon>Pseudomonadota</taxon>
        <taxon>Betaproteobacteria</taxon>
        <taxon>Burkholderiales</taxon>
        <taxon>Comamonadaceae</taxon>
        <taxon>Lampropedia</taxon>
    </lineage>
</organism>
<name>A0A4S5BSS5_9BURK</name>
<proteinExistence type="predicted"/>
<dbReference type="PANTHER" id="PTHR33221:SF4">
    <property type="entry name" value="HTH-TYPE TRANSCRIPTIONAL REPRESSOR NSRR"/>
    <property type="match status" value="1"/>
</dbReference>
<dbReference type="InterPro" id="IPR000944">
    <property type="entry name" value="Tscrpt_reg_Rrf2"/>
</dbReference>
<dbReference type="Gene3D" id="1.10.10.10">
    <property type="entry name" value="Winged helix-like DNA-binding domain superfamily/Winged helix DNA-binding domain"/>
    <property type="match status" value="1"/>
</dbReference>
<keyword evidence="1" id="KW-0238">DNA-binding</keyword>
<comment type="caution">
    <text evidence="2">The sequence shown here is derived from an EMBL/GenBank/DDBJ whole genome shotgun (WGS) entry which is preliminary data.</text>
</comment>
<protein>
    <submittedName>
        <fullName evidence="2">Rrf2 family transcriptional regulator</fullName>
    </submittedName>
</protein>
<dbReference type="PANTHER" id="PTHR33221">
    <property type="entry name" value="WINGED HELIX-TURN-HELIX TRANSCRIPTIONAL REGULATOR, RRF2 FAMILY"/>
    <property type="match status" value="1"/>
</dbReference>
<dbReference type="EMBL" id="SSWX01000012">
    <property type="protein sequence ID" value="THJ32968.1"/>
    <property type="molecule type" value="Genomic_DNA"/>
</dbReference>
<evidence type="ECO:0000313" key="2">
    <source>
        <dbReference type="EMBL" id="THJ32968.1"/>
    </source>
</evidence>
<dbReference type="InterPro" id="IPR036390">
    <property type="entry name" value="WH_DNA-bd_sf"/>
</dbReference>
<dbReference type="SUPFAM" id="SSF46785">
    <property type="entry name" value="Winged helix' DNA-binding domain"/>
    <property type="match status" value="1"/>
</dbReference>
<dbReference type="InterPro" id="IPR036388">
    <property type="entry name" value="WH-like_DNA-bd_sf"/>
</dbReference>
<evidence type="ECO:0000256" key="1">
    <source>
        <dbReference type="ARBA" id="ARBA00023125"/>
    </source>
</evidence>
<reference evidence="2 3" key="1">
    <citation type="submission" date="2019-04" db="EMBL/GenBank/DDBJ databases">
        <title>Lampropedia sp YIM MLB12 draf genome.</title>
        <authorList>
            <person name="Wang Y.-X."/>
        </authorList>
    </citation>
    <scope>NUCLEOTIDE SEQUENCE [LARGE SCALE GENOMIC DNA]</scope>
    <source>
        <strain evidence="2 3">YIM MLB12</strain>
    </source>
</reference>
<dbReference type="NCBIfam" id="TIGR00738">
    <property type="entry name" value="rrf2_super"/>
    <property type="match status" value="1"/>
</dbReference>
<dbReference type="Pfam" id="PF02082">
    <property type="entry name" value="Rrf2"/>
    <property type="match status" value="1"/>
</dbReference>
<dbReference type="PROSITE" id="PS51197">
    <property type="entry name" value="HTH_RRF2_2"/>
    <property type="match status" value="1"/>
</dbReference>
<dbReference type="GO" id="GO:0003677">
    <property type="term" value="F:DNA binding"/>
    <property type="evidence" value="ECO:0007669"/>
    <property type="project" value="UniProtKB-KW"/>
</dbReference>
<keyword evidence="3" id="KW-1185">Reference proteome</keyword>
<evidence type="ECO:0000313" key="3">
    <source>
        <dbReference type="Proteomes" id="UP000306236"/>
    </source>
</evidence>